<protein>
    <submittedName>
        <fullName evidence="1">Phage protein</fullName>
    </submittedName>
</protein>
<dbReference type="EMBL" id="BANI01000083">
    <property type="protein sequence ID" value="GAN96691.1"/>
    <property type="molecule type" value="Genomic_DNA"/>
</dbReference>
<reference evidence="1 2" key="1">
    <citation type="submission" date="2012-11" db="EMBL/GenBank/DDBJ databases">
        <title>Whole genome sequence of Gluconacetobacter europaeus NBRC3261.</title>
        <authorList>
            <person name="Azuma Y."/>
            <person name="Higashiura N."/>
            <person name="Hirakawa H."/>
            <person name="Matsushita K."/>
        </authorList>
    </citation>
    <scope>NUCLEOTIDE SEQUENCE [LARGE SCALE GENOMIC DNA]</scope>
    <source>
        <strain evidence="1 2">NBRC 3261</strain>
    </source>
</reference>
<dbReference type="AlphaFoldDB" id="A0A0D6Q1M8"/>
<gene>
    <name evidence="1" type="ORF">Geu3261_0090_037</name>
</gene>
<sequence>MKSPRQRPGKHARVLMTDRRWRLLGLSARAMWLELTDAADLMPEMRAPVRTAPDLEQFTRLVAADAAEVGTAIEQLVRLDILEPFRNGYRLKAY</sequence>
<proteinExistence type="predicted"/>
<evidence type="ECO:0000313" key="1">
    <source>
        <dbReference type="EMBL" id="GAN96691.1"/>
    </source>
</evidence>
<organism evidence="1 2">
    <name type="scientific">Komagataeibacter europaeus NBRC 3261</name>
    <dbReference type="NCBI Taxonomy" id="1234669"/>
    <lineage>
        <taxon>Bacteria</taxon>
        <taxon>Pseudomonadati</taxon>
        <taxon>Pseudomonadota</taxon>
        <taxon>Alphaproteobacteria</taxon>
        <taxon>Acetobacterales</taxon>
        <taxon>Acetobacteraceae</taxon>
        <taxon>Komagataeibacter</taxon>
    </lineage>
</organism>
<name>A0A0D6Q1M8_KOMEU</name>
<accession>A0A0D6Q1M8</accession>
<comment type="caution">
    <text evidence="1">The sequence shown here is derived from an EMBL/GenBank/DDBJ whole genome shotgun (WGS) entry which is preliminary data.</text>
</comment>
<evidence type="ECO:0000313" key="2">
    <source>
        <dbReference type="Proteomes" id="UP000032675"/>
    </source>
</evidence>
<dbReference type="Proteomes" id="UP000032675">
    <property type="component" value="Unassembled WGS sequence"/>
</dbReference>
<dbReference type="RefSeq" id="WP_010514300.1">
    <property type="nucleotide sequence ID" value="NZ_BANI01000083.1"/>
</dbReference>